<evidence type="ECO:0000313" key="2">
    <source>
        <dbReference type="EMBL" id="MDV5822383.1"/>
    </source>
</evidence>
<feature type="chain" id="PRO_5047298103" description="Outer membrane protein beta-barrel domain-containing protein" evidence="1">
    <location>
        <begin position="23"/>
        <end position="241"/>
    </location>
</feature>
<keyword evidence="1" id="KW-0732">Signal</keyword>
<feature type="signal peptide" evidence="1">
    <location>
        <begin position="1"/>
        <end position="22"/>
    </location>
</feature>
<dbReference type="EMBL" id="JAPTHD010000001">
    <property type="protein sequence ID" value="MDV5822383.1"/>
    <property type="molecule type" value="Genomic_DNA"/>
</dbReference>
<gene>
    <name evidence="2" type="ORF">O0R41_02035</name>
</gene>
<dbReference type="Proteomes" id="UP001185984">
    <property type="component" value="Unassembled WGS sequence"/>
</dbReference>
<keyword evidence="3" id="KW-1185">Reference proteome</keyword>
<dbReference type="SUPFAM" id="SSF56925">
    <property type="entry name" value="OMPA-like"/>
    <property type="match status" value="1"/>
</dbReference>
<reference evidence="3" key="1">
    <citation type="journal article" date="2022" name="J Environ Chem Eng">
        <title>Biodegradation of petroleum oil using a constructed nonpathogenic and heavy metal-tolerant bacterial consortium isolated from marine sponges.</title>
        <authorList>
            <person name="Dechsakulwatana C."/>
            <person name="Rungsihiranrut A."/>
            <person name="Muangchinda C."/>
            <person name="Ningthoujam R."/>
            <person name="Klankeo P."/>
            <person name="Pinyakong O."/>
        </authorList>
    </citation>
    <scope>NUCLEOTIDE SEQUENCE [LARGE SCALE GENOMIC DNA]</scope>
    <source>
        <strain evidence="3">MO2-4</strain>
    </source>
</reference>
<comment type="caution">
    <text evidence="2">The sequence shown here is derived from an EMBL/GenBank/DDBJ whole genome shotgun (WGS) entry which is preliminary data.</text>
</comment>
<dbReference type="InterPro" id="IPR011250">
    <property type="entry name" value="OMP/PagP_B-barrel"/>
</dbReference>
<proteinExistence type="predicted"/>
<name>A0ABU3ZS91_9SPHN</name>
<dbReference type="RefSeq" id="WP_317515582.1">
    <property type="nucleotide sequence ID" value="NZ_JAPTHD010000001.1"/>
</dbReference>
<evidence type="ECO:0000313" key="3">
    <source>
        <dbReference type="Proteomes" id="UP001185984"/>
    </source>
</evidence>
<evidence type="ECO:0000256" key="1">
    <source>
        <dbReference type="SAM" id="SignalP"/>
    </source>
</evidence>
<sequence length="241" mass="25650">MQTLIKAAAIALAASSAAPVAAQEAGDWHVTLQPYILIPAMNGDAAVRGIDAEVDVGRKDVIDNLNIGFLGYIEASNGQLSFGVDTNYMNLDANDDDAVVAANVSQTAIQPMIFYRVLPYLELMAGARYNSLKLGLESPIPAIDGVDRKKDWIDPIVGVRFNAPISDTVSAGVLGNVGGFGVGSDISVQIRPMINFSVASNISIDAGYQFIYMDYKSGSGDDRFVYDVTTDGPIIGATFRF</sequence>
<accession>A0ABU3ZS91</accession>
<evidence type="ECO:0008006" key="4">
    <source>
        <dbReference type="Google" id="ProtNLM"/>
    </source>
</evidence>
<organism evidence="2 3">
    <name type="scientific">Sphingobium naphthae</name>
    <dbReference type="NCBI Taxonomy" id="1886786"/>
    <lineage>
        <taxon>Bacteria</taxon>
        <taxon>Pseudomonadati</taxon>
        <taxon>Pseudomonadota</taxon>
        <taxon>Alphaproteobacteria</taxon>
        <taxon>Sphingomonadales</taxon>
        <taxon>Sphingomonadaceae</taxon>
        <taxon>Sphingobium</taxon>
    </lineage>
</organism>
<protein>
    <recommendedName>
        <fullName evidence="4">Outer membrane protein beta-barrel domain-containing protein</fullName>
    </recommendedName>
</protein>